<keyword evidence="11" id="KW-1185">Reference proteome</keyword>
<accession>A0A068NW03</accession>
<dbReference type="InterPro" id="IPR025857">
    <property type="entry name" value="MacB_PCD"/>
</dbReference>
<dbReference type="eggNOG" id="COG0577">
    <property type="taxonomic scope" value="Bacteria"/>
</dbReference>
<dbReference type="GO" id="GO:0022857">
    <property type="term" value="F:transmembrane transporter activity"/>
    <property type="evidence" value="ECO:0007669"/>
    <property type="project" value="TreeGrafter"/>
</dbReference>
<evidence type="ECO:0000313" key="11">
    <source>
        <dbReference type="Proteomes" id="UP000027982"/>
    </source>
</evidence>
<reference evidence="10 11" key="1">
    <citation type="journal article" date="2014" name="PLoS ONE">
        <title>The first complete genome sequence of the class fimbriimonadia in the phylum armatimonadetes.</title>
        <authorList>
            <person name="Hu Z.Y."/>
            <person name="Wang Y.Z."/>
            <person name="Im W.T."/>
            <person name="Wang S.Y."/>
            <person name="Zhao G.P."/>
            <person name="Zheng H.J."/>
            <person name="Quan Z.X."/>
        </authorList>
    </citation>
    <scope>NUCLEOTIDE SEQUENCE [LARGE SCALE GENOMIC DNA]</scope>
    <source>
        <strain evidence="10">Gsoil 348</strain>
    </source>
</reference>
<dbReference type="HOGENOM" id="CLU_000604_8_0_0"/>
<sequence length="408" mass="44157">MSVFQSIFVALDMLRLHKLRAFLTMLGVIIGVMSVTLIIMISSGFQAFMSSQFEKLGSDTIMVMFDNWGPNSEKSKSIGGLKMPDVKYLTDRVPSLDVATPLFQAAAQPVTNGDLVVTNPKIYGVDQNFSVMNRSELTEGRDITAEDVKNRTNVAVIGDEIRDRLFPDKHSLGRYISMKGITLEVIGVAKRRDFLGDSNARDIMTPLSTAQDKWVGGDNLMMIMTRPKPGVKVDKAMEDVWEAMMLKSGNKRIYRVESNESILGVFGQIFGVAGAVLAAIAALSLLVGGIGIMNIMLVSVTERTREIGLRKALGAKRASILTQFVVEAATLSLVGGLIGMGIAYSLGLVITMVSAQMQKPSPEGLPMPFPLPAAIAAAIFSAFIGVVFGLYPAMSAARLDPIEALRRE</sequence>
<evidence type="ECO:0000256" key="2">
    <source>
        <dbReference type="ARBA" id="ARBA00022475"/>
    </source>
</evidence>
<dbReference type="PANTHER" id="PTHR30572">
    <property type="entry name" value="MEMBRANE COMPONENT OF TRANSPORTER-RELATED"/>
    <property type="match status" value="1"/>
</dbReference>
<dbReference type="AlphaFoldDB" id="A0A068NW03"/>
<evidence type="ECO:0000259" key="8">
    <source>
        <dbReference type="Pfam" id="PF02687"/>
    </source>
</evidence>
<dbReference type="OrthoDB" id="9770036at2"/>
<evidence type="ECO:0000256" key="7">
    <source>
        <dbReference type="SAM" id="Phobius"/>
    </source>
</evidence>
<keyword evidence="10" id="KW-0547">Nucleotide-binding</keyword>
<evidence type="ECO:0000256" key="5">
    <source>
        <dbReference type="ARBA" id="ARBA00023136"/>
    </source>
</evidence>
<keyword evidence="4 7" id="KW-1133">Transmembrane helix</keyword>
<feature type="domain" description="ABC3 transporter permease C-terminal" evidence="8">
    <location>
        <begin position="279"/>
        <end position="401"/>
    </location>
</feature>
<keyword evidence="2" id="KW-1003">Cell membrane</keyword>
<keyword evidence="5 7" id="KW-0472">Membrane</keyword>
<dbReference type="GO" id="GO:0005524">
    <property type="term" value="F:ATP binding"/>
    <property type="evidence" value="ECO:0007669"/>
    <property type="project" value="UniProtKB-KW"/>
</dbReference>
<dbReference type="Proteomes" id="UP000027982">
    <property type="component" value="Chromosome"/>
</dbReference>
<keyword evidence="10" id="KW-0067">ATP-binding</keyword>
<dbReference type="GO" id="GO:0005886">
    <property type="term" value="C:plasma membrane"/>
    <property type="evidence" value="ECO:0007669"/>
    <property type="project" value="UniProtKB-SubCell"/>
</dbReference>
<dbReference type="PANTHER" id="PTHR30572:SF4">
    <property type="entry name" value="ABC TRANSPORTER PERMEASE YTRF"/>
    <property type="match status" value="1"/>
</dbReference>
<evidence type="ECO:0000256" key="4">
    <source>
        <dbReference type="ARBA" id="ARBA00022989"/>
    </source>
</evidence>
<feature type="domain" description="MacB-like periplasmic core" evidence="9">
    <location>
        <begin position="22"/>
        <end position="240"/>
    </location>
</feature>
<dbReference type="EMBL" id="CP007139">
    <property type="protein sequence ID" value="AIE87532.1"/>
    <property type="molecule type" value="Genomic_DNA"/>
</dbReference>
<protein>
    <submittedName>
        <fullName evidence="10">Macrolide export ATP-binding/permease protein MacB</fullName>
    </submittedName>
</protein>
<dbReference type="STRING" id="661478.OP10G_4164"/>
<evidence type="ECO:0000256" key="1">
    <source>
        <dbReference type="ARBA" id="ARBA00004651"/>
    </source>
</evidence>
<evidence type="ECO:0000256" key="3">
    <source>
        <dbReference type="ARBA" id="ARBA00022692"/>
    </source>
</evidence>
<dbReference type="Pfam" id="PF12704">
    <property type="entry name" value="MacB_PCD"/>
    <property type="match status" value="1"/>
</dbReference>
<dbReference type="KEGG" id="fgi:OP10G_4164"/>
<feature type="transmembrane region" description="Helical" evidence="7">
    <location>
        <begin position="21"/>
        <end position="45"/>
    </location>
</feature>
<feature type="transmembrane region" description="Helical" evidence="7">
    <location>
        <begin position="318"/>
        <end position="351"/>
    </location>
</feature>
<dbReference type="InterPro" id="IPR003838">
    <property type="entry name" value="ABC3_permease_C"/>
</dbReference>
<name>A0A068NW03_FIMGI</name>
<comment type="similarity">
    <text evidence="6">Belongs to the ABC-4 integral membrane protein family.</text>
</comment>
<keyword evidence="3 7" id="KW-0812">Transmembrane</keyword>
<feature type="transmembrane region" description="Helical" evidence="7">
    <location>
        <begin position="371"/>
        <end position="391"/>
    </location>
</feature>
<evidence type="ECO:0000256" key="6">
    <source>
        <dbReference type="ARBA" id="ARBA00038076"/>
    </source>
</evidence>
<organism evidence="10 11">
    <name type="scientific">Fimbriimonas ginsengisoli Gsoil 348</name>
    <dbReference type="NCBI Taxonomy" id="661478"/>
    <lineage>
        <taxon>Bacteria</taxon>
        <taxon>Bacillati</taxon>
        <taxon>Armatimonadota</taxon>
        <taxon>Fimbriimonadia</taxon>
        <taxon>Fimbriimonadales</taxon>
        <taxon>Fimbriimonadaceae</taxon>
        <taxon>Fimbriimonas</taxon>
    </lineage>
</organism>
<dbReference type="RefSeq" id="WP_025228573.1">
    <property type="nucleotide sequence ID" value="NZ_CP007139.1"/>
</dbReference>
<proteinExistence type="inferred from homology"/>
<evidence type="ECO:0000259" key="9">
    <source>
        <dbReference type="Pfam" id="PF12704"/>
    </source>
</evidence>
<comment type="subcellular location">
    <subcellularLocation>
        <location evidence="1">Cell membrane</location>
        <topology evidence="1">Multi-pass membrane protein</topology>
    </subcellularLocation>
</comment>
<dbReference type="Pfam" id="PF02687">
    <property type="entry name" value="FtsX"/>
    <property type="match status" value="1"/>
</dbReference>
<gene>
    <name evidence="10" type="ORF">OP10G_4164</name>
</gene>
<feature type="transmembrane region" description="Helical" evidence="7">
    <location>
        <begin position="269"/>
        <end position="297"/>
    </location>
</feature>
<evidence type="ECO:0000313" key="10">
    <source>
        <dbReference type="EMBL" id="AIE87532.1"/>
    </source>
</evidence>
<dbReference type="InterPro" id="IPR050250">
    <property type="entry name" value="Macrolide_Exporter_MacB"/>
</dbReference>